<evidence type="ECO:0000256" key="5">
    <source>
        <dbReference type="HAMAP-Rule" id="MF_00358"/>
    </source>
</evidence>
<comment type="similarity">
    <text evidence="1 5 6">Belongs to the bacterial ribosomal protein bS21 family.</text>
</comment>
<dbReference type="PRINTS" id="PR00976">
    <property type="entry name" value="RIBOSOMALS21"/>
</dbReference>
<dbReference type="Gene3D" id="1.20.5.1150">
    <property type="entry name" value="Ribosomal protein S8"/>
    <property type="match status" value="1"/>
</dbReference>
<dbReference type="HAMAP" id="MF_00358">
    <property type="entry name" value="Ribosomal_bS21"/>
    <property type="match status" value="1"/>
</dbReference>
<dbReference type="GO" id="GO:0005840">
    <property type="term" value="C:ribosome"/>
    <property type="evidence" value="ECO:0007669"/>
    <property type="project" value="UniProtKB-KW"/>
</dbReference>
<dbReference type="RefSeq" id="WP_078736622.1">
    <property type="nucleotide sequence ID" value="NZ_FUXE01000005.1"/>
</dbReference>
<gene>
    <name evidence="5" type="primary">rpsU</name>
    <name evidence="7" type="ORF">SAMN02745171_00670</name>
</gene>
<dbReference type="OrthoDB" id="598353at2"/>
<dbReference type="GO" id="GO:0006412">
    <property type="term" value="P:translation"/>
    <property type="evidence" value="ECO:0007669"/>
    <property type="project" value="UniProtKB-UniRule"/>
</dbReference>
<dbReference type="Proteomes" id="UP000190121">
    <property type="component" value="Unassembled WGS sequence"/>
</dbReference>
<dbReference type="Pfam" id="PF01165">
    <property type="entry name" value="Ribosomal_S21"/>
    <property type="match status" value="1"/>
</dbReference>
<evidence type="ECO:0000256" key="4">
    <source>
        <dbReference type="ARBA" id="ARBA00035135"/>
    </source>
</evidence>
<evidence type="ECO:0000313" key="7">
    <source>
        <dbReference type="EMBL" id="SJZ62667.1"/>
    </source>
</evidence>
<keyword evidence="2 5" id="KW-0689">Ribosomal protein</keyword>
<accession>A0A1T4M722</accession>
<dbReference type="InterPro" id="IPR001911">
    <property type="entry name" value="Ribosomal_bS21"/>
</dbReference>
<dbReference type="EMBL" id="FUXE01000005">
    <property type="protein sequence ID" value="SJZ62667.1"/>
    <property type="molecule type" value="Genomic_DNA"/>
</dbReference>
<evidence type="ECO:0000256" key="1">
    <source>
        <dbReference type="ARBA" id="ARBA00006640"/>
    </source>
</evidence>
<sequence length="66" mass="7846">MIIVPIKEGDNIERALKRYKKKFDKTGAIRELRRRQAFMKPSEVKRKKRDKAIYVQSLRQAEEANA</sequence>
<dbReference type="STRING" id="29524.SAMN02745171_00670"/>
<evidence type="ECO:0000256" key="2">
    <source>
        <dbReference type="ARBA" id="ARBA00022980"/>
    </source>
</evidence>
<dbReference type="NCBIfam" id="TIGR00030">
    <property type="entry name" value="S21p"/>
    <property type="match status" value="1"/>
</dbReference>
<evidence type="ECO:0000256" key="6">
    <source>
        <dbReference type="RuleBase" id="RU000667"/>
    </source>
</evidence>
<dbReference type="AlphaFoldDB" id="A0A1T4M722"/>
<keyword evidence="3 5" id="KW-0687">Ribonucleoprotein</keyword>
<evidence type="ECO:0000313" key="8">
    <source>
        <dbReference type="Proteomes" id="UP000190121"/>
    </source>
</evidence>
<protein>
    <recommendedName>
        <fullName evidence="4 5">Small ribosomal subunit protein bS21</fullName>
    </recommendedName>
</protein>
<organism evidence="7 8">
    <name type="scientific">Porphyromonas circumdentaria</name>
    <dbReference type="NCBI Taxonomy" id="29524"/>
    <lineage>
        <taxon>Bacteria</taxon>
        <taxon>Pseudomonadati</taxon>
        <taxon>Bacteroidota</taxon>
        <taxon>Bacteroidia</taxon>
        <taxon>Bacteroidales</taxon>
        <taxon>Porphyromonadaceae</taxon>
        <taxon>Porphyromonas</taxon>
    </lineage>
</organism>
<evidence type="ECO:0000256" key="3">
    <source>
        <dbReference type="ARBA" id="ARBA00023274"/>
    </source>
</evidence>
<reference evidence="8" key="1">
    <citation type="submission" date="2017-02" db="EMBL/GenBank/DDBJ databases">
        <authorList>
            <person name="Varghese N."/>
            <person name="Submissions S."/>
        </authorList>
    </citation>
    <scope>NUCLEOTIDE SEQUENCE [LARGE SCALE GENOMIC DNA]</scope>
    <source>
        <strain evidence="8">ATCC 51356</strain>
    </source>
</reference>
<keyword evidence="8" id="KW-1185">Reference proteome</keyword>
<dbReference type="GO" id="GO:0003735">
    <property type="term" value="F:structural constituent of ribosome"/>
    <property type="evidence" value="ECO:0007669"/>
    <property type="project" value="InterPro"/>
</dbReference>
<proteinExistence type="inferred from homology"/>
<dbReference type="GO" id="GO:1990904">
    <property type="term" value="C:ribonucleoprotein complex"/>
    <property type="evidence" value="ECO:0007669"/>
    <property type="project" value="UniProtKB-KW"/>
</dbReference>
<dbReference type="InterPro" id="IPR038380">
    <property type="entry name" value="Ribosomal_bS21_sf"/>
</dbReference>
<name>A0A1T4M722_9PORP</name>